<evidence type="ECO:0000313" key="1">
    <source>
        <dbReference type="EMBL" id="CAB1420454.1"/>
    </source>
</evidence>
<dbReference type="EMBL" id="CADEAL010000454">
    <property type="protein sequence ID" value="CAB1420454.1"/>
    <property type="molecule type" value="Genomic_DNA"/>
</dbReference>
<organism evidence="1 2">
    <name type="scientific">Pleuronectes platessa</name>
    <name type="common">European plaice</name>
    <dbReference type="NCBI Taxonomy" id="8262"/>
    <lineage>
        <taxon>Eukaryota</taxon>
        <taxon>Metazoa</taxon>
        <taxon>Chordata</taxon>
        <taxon>Craniata</taxon>
        <taxon>Vertebrata</taxon>
        <taxon>Euteleostomi</taxon>
        <taxon>Actinopterygii</taxon>
        <taxon>Neopterygii</taxon>
        <taxon>Teleostei</taxon>
        <taxon>Neoteleostei</taxon>
        <taxon>Acanthomorphata</taxon>
        <taxon>Carangaria</taxon>
        <taxon>Pleuronectiformes</taxon>
        <taxon>Pleuronectoidei</taxon>
        <taxon>Pleuronectidae</taxon>
        <taxon>Pleuronectes</taxon>
    </lineage>
</organism>
<dbReference type="AlphaFoldDB" id="A0A9N7YDM4"/>
<proteinExistence type="predicted"/>
<evidence type="ECO:0000313" key="2">
    <source>
        <dbReference type="Proteomes" id="UP001153269"/>
    </source>
</evidence>
<reference evidence="1" key="1">
    <citation type="submission" date="2020-03" db="EMBL/GenBank/DDBJ databases">
        <authorList>
            <person name="Weist P."/>
        </authorList>
    </citation>
    <scope>NUCLEOTIDE SEQUENCE</scope>
</reference>
<dbReference type="Proteomes" id="UP001153269">
    <property type="component" value="Unassembled WGS sequence"/>
</dbReference>
<accession>A0A9N7YDM4</accession>
<sequence>MQWQQQYSMHDTDSRIYALHKTDGDRGSLCFPPFPSVRLSFSVCSRPISRSPTLSSSPSVYICFASSYADNAPVMGWSKSKVSIIYSLSASTDQSVVEKAPPKLTLSGAVMVHGMSPVVLVLHVWEEGWFTWSGFGDGETVLLSLLGLAPEGGRDNRDHHKAETKSAYKERLSGGTDATAAVSLFTAPERWHSI</sequence>
<gene>
    <name evidence="1" type="ORF">PLEPLA_LOCUS8329</name>
</gene>
<protein>
    <submittedName>
        <fullName evidence="1">Uncharacterized protein</fullName>
    </submittedName>
</protein>
<name>A0A9N7YDM4_PLEPL</name>
<keyword evidence="2" id="KW-1185">Reference proteome</keyword>
<comment type="caution">
    <text evidence="1">The sequence shown here is derived from an EMBL/GenBank/DDBJ whole genome shotgun (WGS) entry which is preliminary data.</text>
</comment>